<dbReference type="Gene3D" id="2.30.30.60">
    <property type="match status" value="1"/>
</dbReference>
<feature type="transmembrane region" description="Helical" evidence="8">
    <location>
        <begin position="391"/>
        <end position="413"/>
    </location>
</feature>
<evidence type="ECO:0000256" key="4">
    <source>
        <dbReference type="ARBA" id="ARBA00022692"/>
    </source>
</evidence>
<feature type="transmembrane region" description="Helical" evidence="8">
    <location>
        <begin position="198"/>
        <end position="227"/>
    </location>
</feature>
<dbReference type="Pfam" id="PF00924">
    <property type="entry name" value="MS_channel_2nd"/>
    <property type="match status" value="1"/>
</dbReference>
<dbReference type="InterPro" id="IPR057485">
    <property type="entry name" value="YbiO-like_TM1"/>
</dbReference>
<dbReference type="GO" id="GO:0008381">
    <property type="term" value="F:mechanosensitive monoatomic ion channel activity"/>
    <property type="evidence" value="ECO:0007669"/>
    <property type="project" value="InterPro"/>
</dbReference>
<dbReference type="SUPFAM" id="SSF82689">
    <property type="entry name" value="Mechanosensitive channel protein MscS (YggB), C-terminal domain"/>
    <property type="match status" value="1"/>
</dbReference>
<comment type="caution">
    <text evidence="14">The sequence shown here is derived from an EMBL/GenBank/DDBJ whole genome shotgun (WGS) entry which is preliminary data.</text>
</comment>
<feature type="signal peptide" evidence="9">
    <location>
        <begin position="1"/>
        <end position="28"/>
    </location>
</feature>
<feature type="transmembrane region" description="Helical" evidence="8">
    <location>
        <begin position="148"/>
        <end position="170"/>
    </location>
</feature>
<feature type="transmembrane region" description="Helical" evidence="8">
    <location>
        <begin position="523"/>
        <end position="545"/>
    </location>
</feature>
<keyword evidence="6 8" id="KW-0472">Membrane</keyword>
<dbReference type="Gene3D" id="1.10.287.1260">
    <property type="match status" value="1"/>
</dbReference>
<dbReference type="InterPro" id="IPR049142">
    <property type="entry name" value="MS_channel_1st"/>
</dbReference>
<comment type="subcellular location">
    <subcellularLocation>
        <location evidence="1">Cell membrane</location>
        <topology evidence="1">Multi-pass membrane protein</topology>
    </subcellularLocation>
</comment>
<evidence type="ECO:0000256" key="9">
    <source>
        <dbReference type="SAM" id="SignalP"/>
    </source>
</evidence>
<comment type="similarity">
    <text evidence="2">Belongs to the MscS (TC 1.A.23) family.</text>
</comment>
<keyword evidence="4 8" id="KW-0812">Transmembrane</keyword>
<sequence>MALMKFLRWLRVLPFIMLLALMMPTAHAASGDASAAEQQAQQTPYATLADMLENEQTRQQLIDQLRQLATSRTENAADQPAVAEEQPVQSREASESESEVMSLPRQVASVTQSFAENVGSMVTGAIAAIGALGSDSAAASGPAFDTGAFLSALLEFALVVVGTVVAFFIFRRLAGPLFARAGHWVQRDDGPSYLLKRVIAIVLSLLVDIVVIVLACVAGYAIGLFGAGDQGSIATRQSLFINAFAIIEIVKALIRMVFAARYEGLRPFAMSADVARYWNTRLALLVGFVGYGLMVAVPIINNIVSSALGQFAGLVIMVVTWCYALSVILSNRRDLHDRLLESASHASLGFFAVLQRILAKTWHLLAIAYFTVLLVMSQVQPEQALPYISRATVQTLLAFAVGGIVSALLTRLIGQRVALPQNMSSRLPLLEKRLNAYVPNALKVIRVILLIIVALVVLDAWRVFDLTGWLASEAGIGTVAMIVHVSIILLIAALIWVTLASVIEHRLSPDTGNGEPSARERTLLSLFRNAIAIAIVTLTVMIVLSQIGINIGPLIAGAGVLGLAIGFGAQKLVQDVITGVFIQLENAMNTGDVVTAGGVVGTAERLTIRSVGIRDLSGTYHVVPFSSVDVVSNYMRDFANHVGEYGIAYRENVDYAIEQLHKAFEALKADETVAPNILDEMTVPGVVALADSSVNIRIVIKCAPGTQWGVGRAFNKLVKEHFDAAGIEIPFPHTTLYFGQDKNGDAPPANIHMIENHDVLEGQASAAGQTPGGGRTPAAGAGSDRRKEGDGDHERLPDSDEVDDSTGGDR</sequence>
<evidence type="ECO:0000313" key="14">
    <source>
        <dbReference type="EMBL" id="RKR06879.1"/>
    </source>
</evidence>
<dbReference type="InterPro" id="IPR011014">
    <property type="entry name" value="MscS_channel_TM-2"/>
</dbReference>
<accession>A0A420X090</accession>
<evidence type="ECO:0000259" key="11">
    <source>
        <dbReference type="Pfam" id="PF21082"/>
    </source>
</evidence>
<evidence type="ECO:0000259" key="13">
    <source>
        <dbReference type="Pfam" id="PF25392"/>
    </source>
</evidence>
<feature type="transmembrane region" description="Helical" evidence="8">
    <location>
        <begin position="551"/>
        <end position="569"/>
    </location>
</feature>
<evidence type="ECO:0000313" key="15">
    <source>
        <dbReference type="Proteomes" id="UP000281975"/>
    </source>
</evidence>
<evidence type="ECO:0000256" key="6">
    <source>
        <dbReference type="ARBA" id="ARBA00023136"/>
    </source>
</evidence>
<evidence type="ECO:0000256" key="8">
    <source>
        <dbReference type="SAM" id="Phobius"/>
    </source>
</evidence>
<dbReference type="OrthoDB" id="6500477at2"/>
<dbReference type="GO" id="GO:0005886">
    <property type="term" value="C:plasma membrane"/>
    <property type="evidence" value="ECO:0007669"/>
    <property type="project" value="UniProtKB-SubCell"/>
</dbReference>
<dbReference type="Gene3D" id="3.30.70.100">
    <property type="match status" value="1"/>
</dbReference>
<dbReference type="PANTHER" id="PTHR30460">
    <property type="entry name" value="MODERATE CONDUCTANCE MECHANOSENSITIVE CHANNEL YBIO"/>
    <property type="match status" value="1"/>
</dbReference>
<gene>
    <name evidence="14" type="ORF">C7446_0878</name>
</gene>
<evidence type="ECO:0000256" key="7">
    <source>
        <dbReference type="SAM" id="MobiDB-lite"/>
    </source>
</evidence>
<keyword evidence="9" id="KW-0732">Signal</keyword>
<reference evidence="14 15" key="1">
    <citation type="submission" date="2018-10" db="EMBL/GenBank/DDBJ databases">
        <title>Genomic Encyclopedia of Type Strains, Phase IV (KMG-IV): sequencing the most valuable type-strain genomes for metagenomic binning, comparative biology and taxonomic classification.</title>
        <authorList>
            <person name="Goeker M."/>
        </authorList>
    </citation>
    <scope>NUCLEOTIDE SEQUENCE [LARGE SCALE GENOMIC DNA]</scope>
    <source>
        <strain evidence="14 15">DSM 23229</strain>
    </source>
</reference>
<dbReference type="EMBL" id="RBIN01000002">
    <property type="protein sequence ID" value="RKR06879.1"/>
    <property type="molecule type" value="Genomic_DNA"/>
</dbReference>
<dbReference type="Pfam" id="PF21088">
    <property type="entry name" value="MS_channel_1st"/>
    <property type="match status" value="1"/>
</dbReference>
<evidence type="ECO:0000256" key="5">
    <source>
        <dbReference type="ARBA" id="ARBA00022989"/>
    </source>
</evidence>
<feature type="domain" description="Mechanosensitive ion channel transmembrane helices 2/3" evidence="12">
    <location>
        <begin position="530"/>
        <end position="570"/>
    </location>
</feature>
<dbReference type="InterPro" id="IPR011066">
    <property type="entry name" value="MscS_channel_C_sf"/>
</dbReference>
<dbReference type="InterPro" id="IPR049278">
    <property type="entry name" value="MS_channel_C"/>
</dbReference>
<keyword evidence="5 8" id="KW-1133">Transmembrane helix</keyword>
<evidence type="ECO:0000256" key="1">
    <source>
        <dbReference type="ARBA" id="ARBA00004651"/>
    </source>
</evidence>
<proteinExistence type="inferred from homology"/>
<feature type="region of interest" description="Disordered" evidence="7">
    <location>
        <begin position="764"/>
        <end position="810"/>
    </location>
</feature>
<evidence type="ECO:0000259" key="12">
    <source>
        <dbReference type="Pfam" id="PF21088"/>
    </source>
</evidence>
<feature type="transmembrane region" description="Helical" evidence="8">
    <location>
        <begin position="282"/>
        <end position="301"/>
    </location>
</feature>
<feature type="region of interest" description="Disordered" evidence="7">
    <location>
        <begin position="73"/>
        <end position="102"/>
    </location>
</feature>
<evidence type="ECO:0000256" key="3">
    <source>
        <dbReference type="ARBA" id="ARBA00022475"/>
    </source>
</evidence>
<feature type="chain" id="PRO_5019112022" evidence="9">
    <location>
        <begin position="29"/>
        <end position="810"/>
    </location>
</feature>
<feature type="transmembrane region" description="Helical" evidence="8">
    <location>
        <begin position="478"/>
        <end position="503"/>
    </location>
</feature>
<dbReference type="InterPro" id="IPR023408">
    <property type="entry name" value="MscS_beta-dom_sf"/>
</dbReference>
<protein>
    <submittedName>
        <fullName evidence="14">Small conductance mechanosensitive channel</fullName>
    </submittedName>
</protein>
<dbReference type="SUPFAM" id="SSF50182">
    <property type="entry name" value="Sm-like ribonucleoproteins"/>
    <property type="match status" value="1"/>
</dbReference>
<dbReference type="SUPFAM" id="SSF82861">
    <property type="entry name" value="Mechanosensitive channel protein MscS (YggB), transmembrane region"/>
    <property type="match status" value="1"/>
</dbReference>
<dbReference type="PANTHER" id="PTHR30460:SF0">
    <property type="entry name" value="MODERATE CONDUCTANCE MECHANOSENSITIVE CHANNEL YBIO"/>
    <property type="match status" value="1"/>
</dbReference>
<keyword evidence="3" id="KW-1003">Cell membrane</keyword>
<feature type="transmembrane region" description="Helical" evidence="8">
    <location>
        <begin position="239"/>
        <end position="262"/>
    </location>
</feature>
<organism evidence="14 15">
    <name type="scientific">Kushneria sinocarnis</name>
    <dbReference type="NCBI Taxonomy" id="595502"/>
    <lineage>
        <taxon>Bacteria</taxon>
        <taxon>Pseudomonadati</taxon>
        <taxon>Pseudomonadota</taxon>
        <taxon>Gammaproteobacteria</taxon>
        <taxon>Oceanospirillales</taxon>
        <taxon>Halomonadaceae</taxon>
        <taxon>Kushneria</taxon>
    </lineage>
</organism>
<dbReference type="Pfam" id="PF25392">
    <property type="entry name" value="MS_channel_TM1"/>
    <property type="match status" value="1"/>
</dbReference>
<feature type="domain" description="Mechanosensitive ion channel MscS C-terminal" evidence="11">
    <location>
        <begin position="645"/>
        <end position="729"/>
    </location>
</feature>
<dbReference type="AlphaFoldDB" id="A0A420X090"/>
<dbReference type="Pfam" id="PF21082">
    <property type="entry name" value="MS_channel_3rd"/>
    <property type="match status" value="1"/>
</dbReference>
<dbReference type="NCBIfam" id="NF008542">
    <property type="entry name" value="PRK11465.1"/>
    <property type="match status" value="1"/>
</dbReference>
<dbReference type="InterPro" id="IPR010920">
    <property type="entry name" value="LSM_dom_sf"/>
</dbReference>
<feature type="compositionally biased region" description="Basic and acidic residues" evidence="7">
    <location>
        <begin position="783"/>
        <end position="798"/>
    </location>
</feature>
<dbReference type="Proteomes" id="UP000281975">
    <property type="component" value="Unassembled WGS sequence"/>
</dbReference>
<evidence type="ECO:0000256" key="2">
    <source>
        <dbReference type="ARBA" id="ARBA00008017"/>
    </source>
</evidence>
<feature type="domain" description="Moderate conductance mechanosensitive channel YbiO-like transmembrane helix 1" evidence="13">
    <location>
        <begin position="391"/>
        <end position="469"/>
    </location>
</feature>
<name>A0A420X090_9GAMM</name>
<feature type="transmembrane region" description="Helical" evidence="8">
    <location>
        <begin position="307"/>
        <end position="329"/>
    </location>
</feature>
<feature type="compositionally biased region" description="Acidic residues" evidence="7">
    <location>
        <begin position="799"/>
        <end position="810"/>
    </location>
</feature>
<evidence type="ECO:0000259" key="10">
    <source>
        <dbReference type="Pfam" id="PF00924"/>
    </source>
</evidence>
<dbReference type="InterPro" id="IPR045276">
    <property type="entry name" value="YbiO_bact"/>
</dbReference>
<feature type="transmembrane region" description="Helical" evidence="8">
    <location>
        <begin position="361"/>
        <end position="379"/>
    </location>
</feature>
<dbReference type="InterPro" id="IPR006685">
    <property type="entry name" value="MscS_channel_2nd"/>
</dbReference>
<feature type="transmembrane region" description="Helical" evidence="8">
    <location>
        <begin position="434"/>
        <end position="458"/>
    </location>
</feature>
<feature type="domain" description="Mechanosensitive ion channel MscS" evidence="10">
    <location>
        <begin position="572"/>
        <end position="634"/>
    </location>
</feature>
<keyword evidence="15" id="KW-1185">Reference proteome</keyword>